<dbReference type="PROSITE" id="PS51257">
    <property type="entry name" value="PROKAR_LIPOPROTEIN"/>
    <property type="match status" value="1"/>
</dbReference>
<organism evidence="4 5">
    <name type="scientific">Solirubrobacter deserti</name>
    <dbReference type="NCBI Taxonomy" id="2282478"/>
    <lineage>
        <taxon>Bacteria</taxon>
        <taxon>Bacillati</taxon>
        <taxon>Actinomycetota</taxon>
        <taxon>Thermoleophilia</taxon>
        <taxon>Solirubrobacterales</taxon>
        <taxon>Solirubrobacteraceae</taxon>
        <taxon>Solirubrobacter</taxon>
    </lineage>
</organism>
<gene>
    <name evidence="4" type="ORF">OJ962_25315</name>
</gene>
<evidence type="ECO:0000259" key="3">
    <source>
        <dbReference type="Pfam" id="PF10988"/>
    </source>
</evidence>
<feature type="chain" id="PRO_5046547576" evidence="2">
    <location>
        <begin position="19"/>
        <end position="189"/>
    </location>
</feature>
<dbReference type="Gene3D" id="2.160.20.120">
    <property type="match status" value="1"/>
</dbReference>
<evidence type="ECO:0000313" key="4">
    <source>
        <dbReference type="EMBL" id="MDA0140841.1"/>
    </source>
</evidence>
<comment type="caution">
    <text evidence="4">The sequence shown here is derived from an EMBL/GenBank/DDBJ whole genome shotgun (WGS) entry which is preliminary data.</text>
</comment>
<evidence type="ECO:0000256" key="1">
    <source>
        <dbReference type="SAM" id="MobiDB-lite"/>
    </source>
</evidence>
<evidence type="ECO:0000313" key="5">
    <source>
        <dbReference type="Proteomes" id="UP001147700"/>
    </source>
</evidence>
<dbReference type="RefSeq" id="WP_202956969.1">
    <property type="nucleotide sequence ID" value="NZ_JAPCID010000046.1"/>
</dbReference>
<dbReference type="Pfam" id="PF10988">
    <property type="entry name" value="DUF2807"/>
    <property type="match status" value="1"/>
</dbReference>
<feature type="domain" description="Putative auto-transporter adhesin head GIN" evidence="3">
    <location>
        <begin position="102"/>
        <end position="173"/>
    </location>
</feature>
<keyword evidence="5" id="KW-1185">Reference proteome</keyword>
<name>A0ABT4RRF8_9ACTN</name>
<feature type="signal peptide" evidence="2">
    <location>
        <begin position="1"/>
        <end position="18"/>
    </location>
</feature>
<dbReference type="Proteomes" id="UP001147700">
    <property type="component" value="Unassembled WGS sequence"/>
</dbReference>
<keyword evidence="2" id="KW-0732">Signal</keyword>
<feature type="region of interest" description="Disordered" evidence="1">
    <location>
        <begin position="161"/>
        <end position="189"/>
    </location>
</feature>
<evidence type="ECO:0000256" key="2">
    <source>
        <dbReference type="SAM" id="SignalP"/>
    </source>
</evidence>
<dbReference type="InterPro" id="IPR021255">
    <property type="entry name" value="DUF2807"/>
</dbReference>
<accession>A0ABT4RRF8</accession>
<dbReference type="EMBL" id="JAPCID010000046">
    <property type="protein sequence ID" value="MDA0140841.1"/>
    <property type="molecule type" value="Genomic_DNA"/>
</dbReference>
<proteinExistence type="predicted"/>
<feature type="compositionally biased region" description="Basic and acidic residues" evidence="1">
    <location>
        <begin position="165"/>
        <end position="189"/>
    </location>
</feature>
<reference evidence="4" key="1">
    <citation type="submission" date="2022-10" db="EMBL/GenBank/DDBJ databases">
        <title>The WGS of Solirubrobacter sp. CPCC 204708.</title>
        <authorList>
            <person name="Jiang Z."/>
        </authorList>
    </citation>
    <scope>NUCLEOTIDE SEQUENCE</scope>
    <source>
        <strain evidence="4">CPCC 204708</strain>
    </source>
</reference>
<protein>
    <submittedName>
        <fullName evidence="4">DUF2807 domain-containing protein</fullName>
    </submittedName>
</protein>
<sequence length="189" mass="19902">MRSLLALPLLALSFAACGDDGPRTAQSRDVAPFTKLVNDTSVDVRLHVGGEPQPLRVRAGENVIDDVRTEVRDGTLHIAFDHDGWGGDDVQVEAWTPTLDAITVDGSGNVEARGSTPRLQVVSDGSGDAKLADLEADAAKVNADGSGNVEVRAADTLDVSLDGSGDVRYHGEPRLTQHDDGSGEVERAH</sequence>